<feature type="chain" id="PRO_5039916829" evidence="13">
    <location>
        <begin position="35"/>
        <end position="733"/>
    </location>
</feature>
<evidence type="ECO:0000313" key="16">
    <source>
        <dbReference type="EMBL" id="ABQ70480.1"/>
    </source>
</evidence>
<keyword evidence="2 11" id="KW-0813">Transport</keyword>
<dbReference type="AlphaFoldDB" id="A0A9J9HEY4"/>
<evidence type="ECO:0000259" key="14">
    <source>
        <dbReference type="Pfam" id="PF00593"/>
    </source>
</evidence>
<dbReference type="PANTHER" id="PTHR32552">
    <property type="entry name" value="FERRICHROME IRON RECEPTOR-RELATED"/>
    <property type="match status" value="1"/>
</dbReference>
<keyword evidence="7" id="KW-0406">Ion transport</keyword>
<dbReference type="GO" id="GO:0009279">
    <property type="term" value="C:cell outer membrane"/>
    <property type="evidence" value="ECO:0007669"/>
    <property type="project" value="UniProtKB-SubCell"/>
</dbReference>
<dbReference type="Gene3D" id="2.40.170.20">
    <property type="entry name" value="TonB-dependent receptor, beta-barrel domain"/>
    <property type="match status" value="1"/>
</dbReference>
<keyword evidence="9 11" id="KW-0472">Membrane</keyword>
<dbReference type="KEGG" id="swi:Swit_4140"/>
<dbReference type="PROSITE" id="PS52016">
    <property type="entry name" value="TONB_DEPENDENT_REC_3"/>
    <property type="match status" value="1"/>
</dbReference>
<dbReference type="InterPro" id="IPR012910">
    <property type="entry name" value="Plug_dom"/>
</dbReference>
<evidence type="ECO:0000256" key="9">
    <source>
        <dbReference type="ARBA" id="ARBA00023136"/>
    </source>
</evidence>
<keyword evidence="13" id="KW-0732">Signal</keyword>
<dbReference type="Pfam" id="PF00593">
    <property type="entry name" value="TonB_dep_Rec_b-barrel"/>
    <property type="match status" value="1"/>
</dbReference>
<comment type="subcellular location">
    <subcellularLocation>
        <location evidence="1 11">Cell outer membrane</location>
        <topology evidence="1 11">Multi-pass membrane protein</topology>
    </subcellularLocation>
</comment>
<feature type="domain" description="TonB-dependent receptor-like beta-barrel" evidence="14">
    <location>
        <begin position="351"/>
        <end position="698"/>
    </location>
</feature>
<reference evidence="16 17" key="1">
    <citation type="journal article" date="2010" name="J. Bacteriol.">
        <title>Genome sequence of the dioxin-mineralizing bacterium Sphingomonas wittichii RW1.</title>
        <authorList>
            <person name="Miller T.R."/>
            <person name="Delcher A.L."/>
            <person name="Salzberg S.L."/>
            <person name="Saunders E."/>
            <person name="Detter J.C."/>
            <person name="Halden R.U."/>
        </authorList>
    </citation>
    <scope>NUCLEOTIDE SEQUENCE [LARGE SCALE GENOMIC DNA]</scope>
    <source>
        <strain evidence="17">DSM 6014 / CCUG 31198 / JCM 15750 / NBRC 105917 / EY 4224 / RW1</strain>
    </source>
</reference>
<dbReference type="InterPro" id="IPR000531">
    <property type="entry name" value="Beta-barrel_TonB"/>
</dbReference>
<dbReference type="EMBL" id="CP000699">
    <property type="protein sequence ID" value="ABQ70480.1"/>
    <property type="molecule type" value="Genomic_DNA"/>
</dbReference>
<evidence type="ECO:0000259" key="15">
    <source>
        <dbReference type="Pfam" id="PF07715"/>
    </source>
</evidence>
<evidence type="ECO:0000256" key="5">
    <source>
        <dbReference type="ARBA" id="ARBA00022692"/>
    </source>
</evidence>
<evidence type="ECO:0000256" key="1">
    <source>
        <dbReference type="ARBA" id="ARBA00004571"/>
    </source>
</evidence>
<keyword evidence="10 11" id="KW-0998">Cell outer membrane</keyword>
<evidence type="ECO:0000256" key="7">
    <source>
        <dbReference type="ARBA" id="ARBA00023065"/>
    </source>
</evidence>
<dbReference type="InterPro" id="IPR036942">
    <property type="entry name" value="Beta-barrel_TonB_sf"/>
</dbReference>
<dbReference type="Proteomes" id="UP000001989">
    <property type="component" value="Chromosome"/>
</dbReference>
<comment type="similarity">
    <text evidence="11 12">Belongs to the TonB-dependent receptor family.</text>
</comment>
<keyword evidence="3 11" id="KW-1134">Transmembrane beta strand</keyword>
<dbReference type="CDD" id="cd01347">
    <property type="entry name" value="ligand_gated_channel"/>
    <property type="match status" value="1"/>
</dbReference>
<keyword evidence="6" id="KW-0408">Iron</keyword>
<evidence type="ECO:0000256" key="10">
    <source>
        <dbReference type="ARBA" id="ARBA00023237"/>
    </source>
</evidence>
<dbReference type="Pfam" id="PF07715">
    <property type="entry name" value="Plug"/>
    <property type="match status" value="1"/>
</dbReference>
<evidence type="ECO:0000256" key="13">
    <source>
        <dbReference type="SAM" id="SignalP"/>
    </source>
</evidence>
<evidence type="ECO:0000256" key="11">
    <source>
        <dbReference type="PROSITE-ProRule" id="PRU01360"/>
    </source>
</evidence>
<evidence type="ECO:0000256" key="12">
    <source>
        <dbReference type="RuleBase" id="RU003357"/>
    </source>
</evidence>
<dbReference type="InterPro" id="IPR039426">
    <property type="entry name" value="TonB-dep_rcpt-like"/>
</dbReference>
<evidence type="ECO:0000256" key="8">
    <source>
        <dbReference type="ARBA" id="ARBA00023077"/>
    </source>
</evidence>
<keyword evidence="5 11" id="KW-0812">Transmembrane</keyword>
<feature type="signal peptide" evidence="13">
    <location>
        <begin position="1"/>
        <end position="34"/>
    </location>
</feature>
<proteinExistence type="inferred from homology"/>
<keyword evidence="16" id="KW-0675">Receptor</keyword>
<evidence type="ECO:0000313" key="17">
    <source>
        <dbReference type="Proteomes" id="UP000001989"/>
    </source>
</evidence>
<keyword evidence="4" id="KW-0410">Iron transport</keyword>
<dbReference type="PANTHER" id="PTHR32552:SF81">
    <property type="entry name" value="TONB-DEPENDENT OUTER MEMBRANE RECEPTOR"/>
    <property type="match status" value="1"/>
</dbReference>
<accession>A0A9J9HEY4</accession>
<evidence type="ECO:0000256" key="2">
    <source>
        <dbReference type="ARBA" id="ARBA00022448"/>
    </source>
</evidence>
<feature type="domain" description="TonB-dependent receptor plug" evidence="15">
    <location>
        <begin position="68"/>
        <end position="177"/>
    </location>
</feature>
<evidence type="ECO:0000256" key="4">
    <source>
        <dbReference type="ARBA" id="ARBA00022496"/>
    </source>
</evidence>
<keyword evidence="8 12" id="KW-0798">TonB box</keyword>
<keyword evidence="17" id="KW-1185">Reference proteome</keyword>
<dbReference type="GO" id="GO:0006826">
    <property type="term" value="P:iron ion transport"/>
    <property type="evidence" value="ECO:0007669"/>
    <property type="project" value="UniProtKB-KW"/>
</dbReference>
<organism evidence="16 17">
    <name type="scientific">Rhizorhabdus wittichii (strain DSM 6014 / CCUG 31198 / JCM 15750 / NBRC 105917 / EY 4224 / RW1)</name>
    <name type="common">Sphingomonas wittichii</name>
    <dbReference type="NCBI Taxonomy" id="392499"/>
    <lineage>
        <taxon>Bacteria</taxon>
        <taxon>Pseudomonadati</taxon>
        <taxon>Pseudomonadota</taxon>
        <taxon>Alphaproteobacteria</taxon>
        <taxon>Sphingomonadales</taxon>
        <taxon>Sphingomonadaceae</taxon>
        <taxon>Rhizorhabdus</taxon>
    </lineage>
</organism>
<evidence type="ECO:0000256" key="6">
    <source>
        <dbReference type="ARBA" id="ARBA00023004"/>
    </source>
</evidence>
<name>A0A9J9HEY4_RHIWR</name>
<sequence>MRENDDFRRMLRSSLVAGISGVLICAGSPTLAQAATASSDEGQARASDGSQLGDIVVTAQRRSRAETAQRVPIAITAVSGRQLEEMHALTLTDVGRVAPNVSLTPSGTFPGTANFLIRGIGVNTSDPSAEPAVGVFVDGMYYGVNLGVVTDAFDLESVEILRGPQGTLFGRNVTGGAVVMRSRRPSGEFGLQGKVSYGNFNQISGAASVEGPLIKDVLNAKVAIMSNSNNGLFANAANPGNRIGRHNDLIVRPIMEFKPSDRLTLTLIGEIGRMDDYGTPSINVFNNAGAPIPSGKFILSSDFDAHSQQRWKHVILEGAYEVPNGTIKATLTARKIRTSFETDVDASSAQIFSFVAPTGLHQHQKSAEIIYNGKFGDYFELTAGGNYFQQMANYSEARSLNGGASRPVSDGILHQKTGGVFAQGDAHFGTVTITAGGRYTIDHKAVMTAALGGCSLDGTVCNYAFSNAHTWRDFTPKAGIRWQPTNALQFYFTYTKGFRGGGYGLRNSPGVLPGPYNPEKVDAYEVGAKSEWFDRRLRVNMALYRNTYDDLQRLVQDFNLVQRTLNAASARIQGAEIEIAAIPVRNLTLSGSVGYTDAKYLAFNNLDLTGDKVPDPLLAKRLLLSQAPKWNYNLTASYDVPIGDAGKLNFRGNYYHLGKRANDDLNKAILPSYGLLDASVSWSSADDRYKISVFGKNLANKLAYANGGTVSSTFESLPLLPPRRYGVEVSFKL</sequence>
<evidence type="ECO:0000256" key="3">
    <source>
        <dbReference type="ARBA" id="ARBA00022452"/>
    </source>
</evidence>
<dbReference type="SUPFAM" id="SSF56935">
    <property type="entry name" value="Porins"/>
    <property type="match status" value="1"/>
</dbReference>
<protein>
    <submittedName>
        <fullName evidence="16">TonB-dependent receptor</fullName>
    </submittedName>
</protein>
<gene>
    <name evidence="16" type="ordered locus">Swit_4140</name>
</gene>